<name>A0ABS6WD31_9BIFI</name>
<dbReference type="Pfam" id="PF01841">
    <property type="entry name" value="Transglut_core"/>
    <property type="match status" value="2"/>
</dbReference>
<feature type="domain" description="Transglutaminase-like" evidence="2">
    <location>
        <begin position="156"/>
        <end position="215"/>
    </location>
</feature>
<evidence type="ECO:0000313" key="4">
    <source>
        <dbReference type="Proteomes" id="UP000700815"/>
    </source>
</evidence>
<feature type="region of interest" description="Disordered" evidence="1">
    <location>
        <begin position="352"/>
        <end position="385"/>
    </location>
</feature>
<dbReference type="PANTHER" id="PTHR35532">
    <property type="entry name" value="SIMILAR TO POLYHYDROXYALKANOATE DEPOLYMERASE"/>
    <property type="match status" value="1"/>
</dbReference>
<sequence>MSVSSLLDGELREYADRRFAERADLIAKLPAASSLMDTLSGDRLTLMRLAYGTLPANDVIDCDPAVLLSFADHALMLRRTMPWTRNLPVDLFVHYVFWPRINNEALADCRPLCHRELADRVRGLDATRAMLETNYWCAEHVTYHPSDNRTLNAIGALNLGLGRCGEESTLLVTALRAIGIPARQVYTPRWAHCDDNHAWVEAYVDGRWRFLGACEPEEVPDRGWFDKASTRAMLVHARVFCDFSEGNVDASASAGGDGTMLLCNLTSDYAPTTDLVVTVTDDDGQPILGANVAFELLNMAEYYPIATAVSDGQGRACMTLGKGSIRVHVSHDGAFADVIVNTADTDAVTVALPSQPNTSSSSSRPDETSLSSQSSDSSLSSRPSAASGEILSPIAYNSPSWAPIDLVAPPSGTPRSLPLTDEQQRRTIERRAQAESMRAARVAAFVDLVDQSTRRTLADRYQSVSPNAADTISSLLTTAGANAPVIVSFLLADTDDDPGIADRDRLALLSVLSVKDLCDVSAPALNDAIHSASKVRDYALDVALSDIAQADRYDLYARYVLGPRIGNEPLTGDRTRLQAMLERTADTDELRARPQLIRQYLLDHVDAAQSGEETPEPISPTGMLTAGIGTPRSLDTAFVTVCRALGVPARFDPQTGEPEYFQGNAFHHLPATHATDDAAATAERMATLTVVAPTGEHPAYGTDWSIGRLVSDAHGTDFASLDLWERAWDGDRMPLTVEAGLYRLITTVRLPNGGQQTNETTFRLSAGGELAVTLTMREPSEDELLEHIVVDDVTFHAAVCDDTNTADDGTETACDRHDGHAGSDETRRLSQLLPDRAIVAILDAHGSEPSIHVLDELVARLRRDAHDDGSAGDDAADIPVVFAACPVDAPLSATLRSMFDRLGDGSPAVWRCDATTYERLTRGMYVDPDKLPMILVARKEGDRIIGTYASTGYNVGSVDLAFRLATK</sequence>
<evidence type="ECO:0000256" key="1">
    <source>
        <dbReference type="SAM" id="MobiDB-lite"/>
    </source>
</evidence>
<accession>A0ABS6WD31</accession>
<dbReference type="InterPro" id="IPR002931">
    <property type="entry name" value="Transglutaminase-like"/>
</dbReference>
<dbReference type="Proteomes" id="UP000700815">
    <property type="component" value="Unassembled WGS sequence"/>
</dbReference>
<dbReference type="PANTHER" id="PTHR35532:SF5">
    <property type="entry name" value="CARBOHYDRATE-BINDING DOMAIN-CONTAINING PROTEIN"/>
    <property type="match status" value="1"/>
</dbReference>
<keyword evidence="4" id="KW-1185">Reference proteome</keyword>
<dbReference type="EMBL" id="JAHBBH010000005">
    <property type="protein sequence ID" value="MBW3091940.1"/>
    <property type="molecule type" value="Genomic_DNA"/>
</dbReference>
<dbReference type="RefSeq" id="WP_219058041.1">
    <property type="nucleotide sequence ID" value="NZ_JAHBBH010000005.1"/>
</dbReference>
<evidence type="ECO:0000259" key="2">
    <source>
        <dbReference type="SMART" id="SM00460"/>
    </source>
</evidence>
<feature type="compositionally biased region" description="Low complexity" evidence="1">
    <location>
        <begin position="353"/>
        <end position="385"/>
    </location>
</feature>
<dbReference type="SMART" id="SM00460">
    <property type="entry name" value="TGc"/>
    <property type="match status" value="1"/>
</dbReference>
<evidence type="ECO:0000313" key="3">
    <source>
        <dbReference type="EMBL" id="MBW3091940.1"/>
    </source>
</evidence>
<proteinExistence type="predicted"/>
<reference evidence="3 4" key="1">
    <citation type="submission" date="2021-05" db="EMBL/GenBank/DDBJ databases">
        <title>Phylogenetic classification of ten novel species belonging to the genus Bifidobacterium comprising B. colchicus sp. nov., B. abeli sp. nov., B. bicoloris sp. nov., B. guerezis sp. nov., B. rosaliae sp. nov., B. santillanensis sp. nov., B. argentati sp. nov., B. amazzoni sp. nov., B. pluviali sp. nov., and B. pinnaculum sp. nov.</title>
        <authorList>
            <person name="Lugli G.A."/>
            <person name="Ruiz Garcia L."/>
            <person name="Margolles A."/>
            <person name="Ventura M."/>
        </authorList>
    </citation>
    <scope>NUCLEOTIDE SEQUENCE [LARGE SCALE GENOMIC DNA]</scope>
    <source>
        <strain evidence="3 4">82T10</strain>
    </source>
</reference>
<gene>
    <name evidence="3" type="ORF">KIH79_03020</name>
</gene>
<organism evidence="3 4">
    <name type="scientific">Bifidobacterium miconis</name>
    <dbReference type="NCBI Taxonomy" id="2834435"/>
    <lineage>
        <taxon>Bacteria</taxon>
        <taxon>Bacillati</taxon>
        <taxon>Actinomycetota</taxon>
        <taxon>Actinomycetes</taxon>
        <taxon>Bifidobacteriales</taxon>
        <taxon>Bifidobacteriaceae</taxon>
        <taxon>Bifidobacterium</taxon>
    </lineage>
</organism>
<protein>
    <recommendedName>
        <fullName evidence="2">Transglutaminase-like domain-containing protein</fullName>
    </recommendedName>
</protein>
<comment type="caution">
    <text evidence="3">The sequence shown here is derived from an EMBL/GenBank/DDBJ whole genome shotgun (WGS) entry which is preliminary data.</text>
</comment>